<keyword evidence="2" id="KW-1133">Transmembrane helix</keyword>
<organism evidence="3 4">
    <name type="scientific">Musa troglodytarum</name>
    <name type="common">fe'i banana</name>
    <dbReference type="NCBI Taxonomy" id="320322"/>
    <lineage>
        <taxon>Eukaryota</taxon>
        <taxon>Viridiplantae</taxon>
        <taxon>Streptophyta</taxon>
        <taxon>Embryophyta</taxon>
        <taxon>Tracheophyta</taxon>
        <taxon>Spermatophyta</taxon>
        <taxon>Magnoliopsida</taxon>
        <taxon>Liliopsida</taxon>
        <taxon>Zingiberales</taxon>
        <taxon>Musaceae</taxon>
        <taxon>Musa</taxon>
    </lineage>
</organism>
<keyword evidence="2" id="KW-0812">Transmembrane</keyword>
<reference evidence="3" key="1">
    <citation type="submission" date="2022-05" db="EMBL/GenBank/DDBJ databases">
        <title>The Musa troglodytarum L. genome provides insights into the mechanism of non-climacteric behaviour and enrichment of carotenoids.</title>
        <authorList>
            <person name="Wang J."/>
        </authorList>
    </citation>
    <scope>NUCLEOTIDE SEQUENCE</scope>
    <source>
        <tissue evidence="3">Leaf</tissue>
    </source>
</reference>
<dbReference type="PANTHER" id="PTHR34364">
    <property type="entry name" value="WAS/WASL-INTERACTING FAMILY PROTEIN"/>
    <property type="match status" value="1"/>
</dbReference>
<dbReference type="OrthoDB" id="1657402at2759"/>
<accession>A0A9E7G3K2</accession>
<feature type="transmembrane region" description="Helical" evidence="2">
    <location>
        <begin position="149"/>
        <end position="167"/>
    </location>
</feature>
<dbReference type="AlphaFoldDB" id="A0A9E7G3K2"/>
<proteinExistence type="predicted"/>
<name>A0A9E7G3K2_9LILI</name>
<feature type="transmembrane region" description="Helical" evidence="2">
    <location>
        <begin position="28"/>
        <end position="49"/>
    </location>
</feature>
<evidence type="ECO:0000313" key="3">
    <source>
        <dbReference type="EMBL" id="URE07405.1"/>
    </source>
</evidence>
<dbReference type="Proteomes" id="UP001055439">
    <property type="component" value="Chromosome 5"/>
</dbReference>
<evidence type="ECO:0000256" key="2">
    <source>
        <dbReference type="SAM" id="Phobius"/>
    </source>
</evidence>
<dbReference type="PANTHER" id="PTHR34364:SF1">
    <property type="entry name" value="WAS_WASL-INTERACTING FAMILY PROTEIN"/>
    <property type="match status" value="1"/>
</dbReference>
<dbReference type="EMBL" id="CP097507">
    <property type="protein sequence ID" value="URE07405.1"/>
    <property type="molecule type" value="Genomic_DNA"/>
</dbReference>
<protein>
    <submittedName>
        <fullName evidence="3">Beta-galactosidase</fullName>
    </submittedName>
</protein>
<keyword evidence="4" id="KW-1185">Reference proteome</keyword>
<sequence>MASSPPPPSAAAPPPPTPPPPPVAKKGFFRRVLPFFLAANLGIGAYVLIKQLSEKNKEAEEQVTAPATPTESTVTEKKSVVVPIPAPVKVLPPIPEQEQRQLFKWILEEKRKVKPSDPAEKKKLDEEKALLKQHTGRAQRRRMASTRDVELLLLLFLLLTAAAPVFSSSPELSSSPLSFHRSHGSPFSGQAANDRRFQISDDMFWKDDRPFRIIGGDVHYFRVLPQVERWWAILLPKIAPLLYTTDGGSRETLDKGTIPGEGWLTHWGEQIAETDANRTAAALEKILSRNGSAVLYVILELHAPNSGLTINLVKKPDFTCGSKQYQK</sequence>
<gene>
    <name evidence="3" type="ORF">MUK42_20988</name>
</gene>
<evidence type="ECO:0000313" key="4">
    <source>
        <dbReference type="Proteomes" id="UP001055439"/>
    </source>
</evidence>
<evidence type="ECO:0000256" key="1">
    <source>
        <dbReference type="SAM" id="MobiDB-lite"/>
    </source>
</evidence>
<feature type="region of interest" description="Disordered" evidence="1">
    <location>
        <begin position="1"/>
        <end position="24"/>
    </location>
</feature>
<keyword evidence="2" id="KW-0472">Membrane</keyword>
<feature type="compositionally biased region" description="Pro residues" evidence="1">
    <location>
        <begin position="1"/>
        <end position="23"/>
    </location>
</feature>